<reference evidence="1 2" key="1">
    <citation type="journal article" date="2011" name="J. Bacteriol.">
        <title>Complete genome sequence and updated annotation of Desulfovibrio alaskensis G20.</title>
        <authorList>
            <person name="Hauser L.J."/>
            <person name="Land M.L."/>
            <person name="Brown S.D."/>
            <person name="Larimer F."/>
            <person name="Keller K.L."/>
            <person name="Rapp-Giles B.J."/>
            <person name="Price M.N."/>
            <person name="Lin M."/>
            <person name="Bruce D.C."/>
            <person name="Detter J.C."/>
            <person name="Tapia R."/>
            <person name="Han C.S."/>
            <person name="Goodwin L.A."/>
            <person name="Cheng J.F."/>
            <person name="Pitluck S."/>
            <person name="Copeland A."/>
            <person name="Lucas S."/>
            <person name="Nolan M."/>
            <person name="Lapidus A.L."/>
            <person name="Palumbo A.V."/>
            <person name="Wall J.D."/>
        </authorList>
    </citation>
    <scope>NUCLEOTIDE SEQUENCE [LARGE SCALE GENOMIC DNA]</scope>
    <source>
        <strain evidence="2">ATCC BAA 1058 / DSM 17464 / G20</strain>
    </source>
</reference>
<gene>
    <name evidence="1" type="ordered locus">Dde_2461</name>
</gene>
<dbReference type="Proteomes" id="UP000002710">
    <property type="component" value="Chromosome"/>
</dbReference>
<evidence type="ECO:0000313" key="2">
    <source>
        <dbReference type="Proteomes" id="UP000002710"/>
    </source>
</evidence>
<accession>Q30YI8</accession>
<organism evidence="1 2">
    <name type="scientific">Oleidesulfovibrio alaskensis (strain ATCC BAA-1058 / DSM 17464 / G20)</name>
    <name type="common">Desulfovibrio alaskensis</name>
    <dbReference type="NCBI Taxonomy" id="207559"/>
    <lineage>
        <taxon>Bacteria</taxon>
        <taxon>Pseudomonadati</taxon>
        <taxon>Thermodesulfobacteriota</taxon>
        <taxon>Desulfovibrionia</taxon>
        <taxon>Desulfovibrionales</taxon>
        <taxon>Desulfovibrionaceae</taxon>
        <taxon>Oleidesulfovibrio</taxon>
    </lineage>
</organism>
<dbReference type="RefSeq" id="WP_011368328.1">
    <property type="nucleotide sequence ID" value="NC_007519.1"/>
</dbReference>
<sequence>MNIVLSIPESANSYWRQLGQSGLVVDARINCTVRDVLEKSIGFSNDYIEKRIETVFLDGHPVDDIDSALVPDGARMALASALPGAAGIAMRRNSPYAALRGGITHTHSRNAPAASGSIELALFNLVMHEHAIRILTAGAKVKTDMLAAMLERRPENSVRSVLANGEPLTPQQAVHKLNALAADRVYLQLEVTGGC</sequence>
<dbReference type="eggNOG" id="ENOG5032WXJ">
    <property type="taxonomic scope" value="Bacteria"/>
</dbReference>
<dbReference type="STRING" id="207559.Dde_2461"/>
<dbReference type="HOGENOM" id="CLU_1394347_0_0_7"/>
<dbReference type="AlphaFoldDB" id="Q30YI8"/>
<protein>
    <submittedName>
        <fullName evidence="1">Uncharacterized protein</fullName>
    </submittedName>
</protein>
<name>Q30YI8_OLEA2</name>
<dbReference type="KEGG" id="dde:Dde_2461"/>
<keyword evidence="2" id="KW-1185">Reference proteome</keyword>
<dbReference type="EMBL" id="CP000112">
    <property type="protein sequence ID" value="ABB39258.1"/>
    <property type="molecule type" value="Genomic_DNA"/>
</dbReference>
<evidence type="ECO:0000313" key="1">
    <source>
        <dbReference type="EMBL" id="ABB39258.1"/>
    </source>
</evidence>
<proteinExistence type="predicted"/>